<dbReference type="InterPro" id="IPR013656">
    <property type="entry name" value="PAS_4"/>
</dbReference>
<keyword evidence="7" id="KW-1185">Reference proteome</keyword>
<dbReference type="Gene3D" id="3.20.20.450">
    <property type="entry name" value="EAL domain"/>
    <property type="match status" value="1"/>
</dbReference>
<dbReference type="InterPro" id="IPR052155">
    <property type="entry name" value="Biofilm_reg_signaling"/>
</dbReference>
<proteinExistence type="predicted"/>
<comment type="caution">
    <text evidence="6">The sequence shown here is derived from an EMBL/GenBank/DDBJ whole genome shotgun (WGS) entry which is preliminary data.</text>
</comment>
<dbReference type="PROSITE" id="PS50883">
    <property type="entry name" value="EAL"/>
    <property type="match status" value="1"/>
</dbReference>
<dbReference type="Pfam" id="PF08448">
    <property type="entry name" value="PAS_4"/>
    <property type="match status" value="2"/>
</dbReference>
<protein>
    <submittedName>
        <fullName evidence="6">Diguanylate cyclase/phosphodiesterase with PAS/PAC sensor(S)</fullName>
    </submittedName>
</protein>
<dbReference type="RefSeq" id="WP_133601511.1">
    <property type="nucleotide sequence ID" value="NZ_JAUFPJ010000005.1"/>
</dbReference>
<evidence type="ECO:0000256" key="1">
    <source>
        <dbReference type="ARBA" id="ARBA00051114"/>
    </source>
</evidence>
<dbReference type="InterPro" id="IPR000700">
    <property type="entry name" value="PAS-assoc_C"/>
</dbReference>
<dbReference type="SMART" id="SM00267">
    <property type="entry name" value="GGDEF"/>
    <property type="match status" value="1"/>
</dbReference>
<accession>A0A4R6NC47</accession>
<dbReference type="CDD" id="cd01949">
    <property type="entry name" value="GGDEF"/>
    <property type="match status" value="1"/>
</dbReference>
<dbReference type="Pfam" id="PF13185">
    <property type="entry name" value="GAF_2"/>
    <property type="match status" value="1"/>
</dbReference>
<dbReference type="SUPFAM" id="SSF55785">
    <property type="entry name" value="PYP-like sensor domain (PAS domain)"/>
    <property type="match status" value="2"/>
</dbReference>
<dbReference type="Gene3D" id="3.30.70.270">
    <property type="match status" value="1"/>
</dbReference>
<dbReference type="PANTHER" id="PTHR44757">
    <property type="entry name" value="DIGUANYLATE CYCLASE DGCP"/>
    <property type="match status" value="1"/>
</dbReference>
<feature type="domain" description="EAL" evidence="4">
    <location>
        <begin position="600"/>
        <end position="854"/>
    </location>
</feature>
<evidence type="ECO:0000313" key="7">
    <source>
        <dbReference type="Proteomes" id="UP000295357"/>
    </source>
</evidence>
<dbReference type="InterPro" id="IPR035965">
    <property type="entry name" value="PAS-like_dom_sf"/>
</dbReference>
<dbReference type="PROSITE" id="PS50112">
    <property type="entry name" value="PAS"/>
    <property type="match status" value="2"/>
</dbReference>
<dbReference type="Pfam" id="PF00563">
    <property type="entry name" value="EAL"/>
    <property type="match status" value="1"/>
</dbReference>
<feature type="domain" description="PAS" evidence="2">
    <location>
        <begin position="30"/>
        <end position="55"/>
    </location>
</feature>
<dbReference type="InterPro" id="IPR000160">
    <property type="entry name" value="GGDEF_dom"/>
</dbReference>
<sequence>MLEAEKAVQEAQRLAQLDALDRVMAMAEFDTDGVLRQANERYLALLGYSREQALGLPHQAFCTDGQAEREEYQRFWAGLLAGGSHSGLVERRRRDGSSCWLEASYTPVFDAQGRVQQVLKVASDVSERLQHEREQQEHLRRLSLVADASDAAVVISDAESRIVYVNTGFSRMFGWTPPEVLGREPIALLAPQLPQTFAEDYRAGLRAGRAVGREEIVSGREGQRYWAKVISNPVAGPDGAWQYTVTLLTDITRAKMHEALQHRVLEAMARERPLVEVMELICREVERIAPDLIASILEVDEQGLLHPLAAPGLPMEYSSKLEGLAIGPQVGSCGTAAWRRESVMVGDMDHDPLWADYRALFQPQGLKACWSTPFFNGEGRVIGTFAFYSRRKHSDLNSPFHQQLVDACTHLCSLALERELARKRIRQLAFYDGLTGLPNRSLLHARADQAIASAARNEEQLAVLFLDLDRFKQVNDSLGHPAGDALLREVAKRLQHELRASDIAGRLSGDEFVVVLPQCDAEHATNTVERLQALLAAPMSIADTRLSISASVGIAMFPGDGREMETLLQRADMAMYQAKSAERGSFRFFSAEMNRMAQERLALETALREALAQGSLCLHYQPQIELATGRLYGVEALARWTHAALGPIPPTRFIPLAEECGLIAELGRWALREACRQLAAWRAQGLNVPAVSVNLSPTAFHNLELPNIIASALERHALQASDLTLEITESVLLDTNPSTMKTIAEVQAQGVRLSMDDFGTGYSSLSYLRRLPVSELKLDRIFVADLEGDEMARALSNAILGIGKSLQLTVVAEGVENEQQNRLLREQGYPVAQGYLFSKPLPPQDLEPWLRQHLG</sequence>
<dbReference type="Gene3D" id="3.30.450.40">
    <property type="match status" value="1"/>
</dbReference>
<dbReference type="SUPFAM" id="SSF55781">
    <property type="entry name" value="GAF domain-like"/>
    <property type="match status" value="1"/>
</dbReference>
<dbReference type="Gene3D" id="3.30.450.20">
    <property type="entry name" value="PAS domain"/>
    <property type="match status" value="2"/>
</dbReference>
<dbReference type="PROSITE" id="PS50887">
    <property type="entry name" value="GGDEF"/>
    <property type="match status" value="1"/>
</dbReference>
<dbReference type="FunFam" id="3.20.20.450:FF:000001">
    <property type="entry name" value="Cyclic di-GMP phosphodiesterase yahA"/>
    <property type="match status" value="1"/>
</dbReference>
<evidence type="ECO:0000259" key="4">
    <source>
        <dbReference type="PROSITE" id="PS50883"/>
    </source>
</evidence>
<dbReference type="SMART" id="SM00052">
    <property type="entry name" value="EAL"/>
    <property type="match status" value="1"/>
</dbReference>
<dbReference type="CDD" id="cd01948">
    <property type="entry name" value="EAL"/>
    <property type="match status" value="1"/>
</dbReference>
<gene>
    <name evidence="6" type="ORF">DFR39_10127</name>
</gene>
<organism evidence="6 7">
    <name type="scientific">Roseateles asaccharophilus</name>
    <dbReference type="NCBI Taxonomy" id="582607"/>
    <lineage>
        <taxon>Bacteria</taxon>
        <taxon>Pseudomonadati</taxon>
        <taxon>Pseudomonadota</taxon>
        <taxon>Betaproteobacteria</taxon>
        <taxon>Burkholderiales</taxon>
        <taxon>Sphaerotilaceae</taxon>
        <taxon>Roseateles</taxon>
    </lineage>
</organism>
<dbReference type="SMART" id="SM00091">
    <property type="entry name" value="PAS"/>
    <property type="match status" value="2"/>
</dbReference>
<dbReference type="InterPro" id="IPR012226">
    <property type="entry name" value="Diguanyl_cyclase/Pdiesterase"/>
</dbReference>
<dbReference type="FunFam" id="3.30.70.270:FF:000001">
    <property type="entry name" value="Diguanylate cyclase domain protein"/>
    <property type="match status" value="1"/>
</dbReference>
<feature type="domain" description="GGDEF" evidence="5">
    <location>
        <begin position="459"/>
        <end position="591"/>
    </location>
</feature>
<feature type="domain" description="PAC" evidence="3">
    <location>
        <begin position="85"/>
        <end position="137"/>
    </location>
</feature>
<dbReference type="PROSITE" id="PS50113">
    <property type="entry name" value="PAC"/>
    <property type="match status" value="1"/>
</dbReference>
<dbReference type="Proteomes" id="UP000295357">
    <property type="component" value="Unassembled WGS sequence"/>
</dbReference>
<dbReference type="InterPro" id="IPR001633">
    <property type="entry name" value="EAL_dom"/>
</dbReference>
<evidence type="ECO:0000259" key="3">
    <source>
        <dbReference type="PROSITE" id="PS50113"/>
    </source>
</evidence>
<feature type="domain" description="PAS" evidence="2">
    <location>
        <begin position="138"/>
        <end position="208"/>
    </location>
</feature>
<dbReference type="EMBL" id="SNXE01000001">
    <property type="protein sequence ID" value="TDP12555.1"/>
    <property type="molecule type" value="Genomic_DNA"/>
</dbReference>
<evidence type="ECO:0000259" key="5">
    <source>
        <dbReference type="PROSITE" id="PS50887"/>
    </source>
</evidence>
<dbReference type="SMART" id="SM00086">
    <property type="entry name" value="PAC"/>
    <property type="match status" value="1"/>
</dbReference>
<dbReference type="SMART" id="SM00065">
    <property type="entry name" value="GAF"/>
    <property type="match status" value="1"/>
</dbReference>
<dbReference type="InterPro" id="IPR003018">
    <property type="entry name" value="GAF"/>
</dbReference>
<dbReference type="OrthoDB" id="9813903at2"/>
<dbReference type="NCBIfam" id="TIGR00254">
    <property type="entry name" value="GGDEF"/>
    <property type="match status" value="1"/>
</dbReference>
<comment type="catalytic activity">
    <reaction evidence="1">
        <text>3',3'-c-di-GMP + H2O = 5'-phosphoguanylyl(3'-&gt;5')guanosine + H(+)</text>
        <dbReference type="Rhea" id="RHEA:24902"/>
        <dbReference type="ChEBI" id="CHEBI:15377"/>
        <dbReference type="ChEBI" id="CHEBI:15378"/>
        <dbReference type="ChEBI" id="CHEBI:58754"/>
        <dbReference type="ChEBI" id="CHEBI:58805"/>
        <dbReference type="EC" id="3.1.4.52"/>
    </reaction>
    <physiologicalReaction direction="left-to-right" evidence="1">
        <dbReference type="Rhea" id="RHEA:24903"/>
    </physiologicalReaction>
</comment>
<dbReference type="InterPro" id="IPR029787">
    <property type="entry name" value="Nucleotide_cyclase"/>
</dbReference>
<dbReference type="InterPro" id="IPR000014">
    <property type="entry name" value="PAS"/>
</dbReference>
<dbReference type="PIRSF" id="PIRSF005925">
    <property type="entry name" value="Dos"/>
    <property type="match status" value="1"/>
</dbReference>
<evidence type="ECO:0000313" key="6">
    <source>
        <dbReference type="EMBL" id="TDP12555.1"/>
    </source>
</evidence>
<dbReference type="AlphaFoldDB" id="A0A4R6NC47"/>
<dbReference type="GO" id="GO:0071111">
    <property type="term" value="F:cyclic-guanylate-specific phosphodiesterase activity"/>
    <property type="evidence" value="ECO:0007669"/>
    <property type="project" value="UniProtKB-EC"/>
</dbReference>
<dbReference type="GO" id="GO:0071732">
    <property type="term" value="P:cellular response to nitric oxide"/>
    <property type="evidence" value="ECO:0007669"/>
    <property type="project" value="UniProtKB-ARBA"/>
</dbReference>
<evidence type="ECO:0000259" key="2">
    <source>
        <dbReference type="PROSITE" id="PS50112"/>
    </source>
</evidence>
<dbReference type="InterPro" id="IPR035919">
    <property type="entry name" value="EAL_sf"/>
</dbReference>
<dbReference type="InterPro" id="IPR043128">
    <property type="entry name" value="Rev_trsase/Diguanyl_cyclase"/>
</dbReference>
<dbReference type="SUPFAM" id="SSF55073">
    <property type="entry name" value="Nucleotide cyclase"/>
    <property type="match status" value="1"/>
</dbReference>
<dbReference type="InterPro" id="IPR029016">
    <property type="entry name" value="GAF-like_dom_sf"/>
</dbReference>
<name>A0A4R6NC47_9BURK</name>
<dbReference type="Pfam" id="PF00990">
    <property type="entry name" value="GGDEF"/>
    <property type="match status" value="1"/>
</dbReference>
<dbReference type="InterPro" id="IPR001610">
    <property type="entry name" value="PAC"/>
</dbReference>
<dbReference type="SUPFAM" id="SSF141868">
    <property type="entry name" value="EAL domain-like"/>
    <property type="match status" value="1"/>
</dbReference>
<dbReference type="CDD" id="cd00130">
    <property type="entry name" value="PAS"/>
    <property type="match status" value="2"/>
</dbReference>
<dbReference type="NCBIfam" id="TIGR00229">
    <property type="entry name" value="sensory_box"/>
    <property type="match status" value="2"/>
</dbReference>
<dbReference type="PANTHER" id="PTHR44757:SF2">
    <property type="entry name" value="BIOFILM ARCHITECTURE MAINTENANCE PROTEIN MBAA"/>
    <property type="match status" value="1"/>
</dbReference>
<reference evidence="6 7" key="1">
    <citation type="submission" date="2019-03" db="EMBL/GenBank/DDBJ databases">
        <title>Genomic Encyclopedia of Type Strains, Phase IV (KMG-IV): sequencing the most valuable type-strain genomes for metagenomic binning, comparative biology and taxonomic classification.</title>
        <authorList>
            <person name="Goeker M."/>
        </authorList>
    </citation>
    <scope>NUCLEOTIDE SEQUENCE [LARGE SCALE GENOMIC DNA]</scope>
    <source>
        <strain evidence="6 7">DSM 25082</strain>
    </source>
</reference>